<comment type="caution">
    <text evidence="2">The sequence shown here is derived from an EMBL/GenBank/DDBJ whole genome shotgun (WGS) entry which is preliminary data.</text>
</comment>
<dbReference type="EMBL" id="CATQJL010000223">
    <property type="protein sequence ID" value="CAJ0598353.1"/>
    <property type="molecule type" value="Genomic_DNA"/>
</dbReference>
<name>A0AA36M4Z8_CYLNA</name>
<dbReference type="Proteomes" id="UP001176961">
    <property type="component" value="Unassembled WGS sequence"/>
</dbReference>
<sequence>MTHNVRYHLASNLDTCFDVMSCNYLTQHLHSFTLRVSIDRFREIVPPGNKERAGKVEMNNKNSEWQTSQQRNDVGAVEEWSLKLCED</sequence>
<organism evidence="2 3">
    <name type="scientific">Cylicocyclus nassatus</name>
    <name type="common">Nematode worm</name>
    <dbReference type="NCBI Taxonomy" id="53992"/>
    <lineage>
        <taxon>Eukaryota</taxon>
        <taxon>Metazoa</taxon>
        <taxon>Ecdysozoa</taxon>
        <taxon>Nematoda</taxon>
        <taxon>Chromadorea</taxon>
        <taxon>Rhabditida</taxon>
        <taxon>Rhabditina</taxon>
        <taxon>Rhabditomorpha</taxon>
        <taxon>Strongyloidea</taxon>
        <taxon>Strongylidae</taxon>
        <taxon>Cylicocyclus</taxon>
    </lineage>
</organism>
<evidence type="ECO:0000313" key="3">
    <source>
        <dbReference type="Proteomes" id="UP001176961"/>
    </source>
</evidence>
<proteinExistence type="predicted"/>
<protein>
    <submittedName>
        <fullName evidence="2">Uncharacterized protein</fullName>
    </submittedName>
</protein>
<gene>
    <name evidence="2" type="ORF">CYNAS_LOCUS10336</name>
</gene>
<accession>A0AA36M4Z8</accession>
<feature type="compositionally biased region" description="Polar residues" evidence="1">
    <location>
        <begin position="59"/>
        <end position="72"/>
    </location>
</feature>
<evidence type="ECO:0000313" key="2">
    <source>
        <dbReference type="EMBL" id="CAJ0598353.1"/>
    </source>
</evidence>
<keyword evidence="3" id="KW-1185">Reference proteome</keyword>
<evidence type="ECO:0000256" key="1">
    <source>
        <dbReference type="SAM" id="MobiDB-lite"/>
    </source>
</evidence>
<dbReference type="AlphaFoldDB" id="A0AA36M4Z8"/>
<feature type="region of interest" description="Disordered" evidence="1">
    <location>
        <begin position="50"/>
        <end position="75"/>
    </location>
</feature>
<reference evidence="2" key="1">
    <citation type="submission" date="2023-07" db="EMBL/GenBank/DDBJ databases">
        <authorList>
            <consortium name="CYATHOMIX"/>
        </authorList>
    </citation>
    <scope>NUCLEOTIDE SEQUENCE</scope>
    <source>
        <strain evidence="2">N/A</strain>
    </source>
</reference>